<protein>
    <submittedName>
        <fullName evidence="1">Uncharacterized protein</fullName>
    </submittedName>
</protein>
<evidence type="ECO:0000313" key="2">
    <source>
        <dbReference type="Proteomes" id="UP000194546"/>
    </source>
</evidence>
<dbReference type="RefSeq" id="WP_086380554.1">
    <property type="nucleotide sequence ID" value="NZ_NBTY01000016.1"/>
</dbReference>
<name>A0A242N900_CABSO</name>
<comment type="caution">
    <text evidence="1">The sequence shown here is derived from an EMBL/GenBank/DDBJ whole genome shotgun (WGS) entry which is preliminary data.</text>
</comment>
<reference evidence="1 2" key="1">
    <citation type="submission" date="2017-03" db="EMBL/GenBank/DDBJ databases">
        <title>Genome analysis of strain PAMC 26510.</title>
        <authorList>
            <person name="Oh H.-M."/>
            <person name="Yang J.-A."/>
        </authorList>
    </citation>
    <scope>NUCLEOTIDE SEQUENCE [LARGE SCALE GENOMIC DNA]</scope>
    <source>
        <strain evidence="1 2">PAMC 26510</strain>
    </source>
</reference>
<proteinExistence type="predicted"/>
<sequence>MGHLCQVIHFGAIIKAARLTATEGIKENTWLPSNRFDGLTVKDSSGIIKLKFELDGNLRDPQFSLSQSLGGEILKGFPSAIASGAGGIAKWATQAVEGIGGKLGNSFSK</sequence>
<dbReference type="EMBL" id="NBTY01000016">
    <property type="protein sequence ID" value="OTP80121.1"/>
    <property type="molecule type" value="Genomic_DNA"/>
</dbReference>
<evidence type="ECO:0000313" key="1">
    <source>
        <dbReference type="EMBL" id="OTP80121.1"/>
    </source>
</evidence>
<organism evidence="1 2">
    <name type="scientific">Caballeronia sordidicola</name>
    <name type="common">Burkholderia sordidicola</name>
    <dbReference type="NCBI Taxonomy" id="196367"/>
    <lineage>
        <taxon>Bacteria</taxon>
        <taxon>Pseudomonadati</taxon>
        <taxon>Pseudomonadota</taxon>
        <taxon>Betaproteobacteria</taxon>
        <taxon>Burkholderiales</taxon>
        <taxon>Burkholderiaceae</taxon>
        <taxon>Caballeronia</taxon>
    </lineage>
</organism>
<dbReference type="Proteomes" id="UP000194546">
    <property type="component" value="Unassembled WGS sequence"/>
</dbReference>
<dbReference type="AlphaFoldDB" id="A0A242N900"/>
<gene>
    <name evidence="1" type="ORF">PAMC26510_03945</name>
</gene>
<accession>A0A242N900</accession>